<organism evidence="3 4">
    <name type="scientific">Planococcus lenghuensis</name>
    <dbReference type="NCBI Taxonomy" id="2213202"/>
    <lineage>
        <taxon>Bacteria</taxon>
        <taxon>Bacillati</taxon>
        <taxon>Bacillota</taxon>
        <taxon>Bacilli</taxon>
        <taxon>Bacillales</taxon>
        <taxon>Caryophanaceae</taxon>
        <taxon>Planococcus</taxon>
    </lineage>
</organism>
<keyword evidence="2" id="KW-0732">Signal</keyword>
<keyword evidence="1" id="KW-0812">Transmembrane</keyword>
<keyword evidence="4" id="KW-1185">Reference proteome</keyword>
<feature type="transmembrane region" description="Helical" evidence="1">
    <location>
        <begin position="126"/>
        <end position="144"/>
    </location>
</feature>
<dbReference type="AlphaFoldDB" id="A0A1Q2KWP5"/>
<reference evidence="3 4" key="1">
    <citation type="submission" date="2017-02" db="EMBL/GenBank/DDBJ databases">
        <title>The complete genomic sequence of a novel cold adapted crude oil-degrading bacterium Planococcus qaidamina Y42.</title>
        <authorList>
            <person name="Yang R."/>
        </authorList>
    </citation>
    <scope>NUCLEOTIDE SEQUENCE [LARGE SCALE GENOMIC DNA]</scope>
    <source>
        <strain evidence="3 4">Y42</strain>
    </source>
</reference>
<dbReference type="OrthoDB" id="2357153at2"/>
<evidence type="ECO:0000313" key="3">
    <source>
        <dbReference type="EMBL" id="AQQ52609.1"/>
    </source>
</evidence>
<dbReference type="RefSeq" id="WP_077588493.1">
    <property type="nucleotide sequence ID" value="NZ_CP019640.1"/>
</dbReference>
<accession>A0A1Q2KWP5</accession>
<proteinExistence type="predicted"/>
<evidence type="ECO:0000256" key="1">
    <source>
        <dbReference type="SAM" id="Phobius"/>
    </source>
</evidence>
<protein>
    <submittedName>
        <fullName evidence="3">Uncharacterized protein</fullName>
    </submittedName>
</protein>
<dbReference type="EMBL" id="CP019640">
    <property type="protein sequence ID" value="AQQ52609.1"/>
    <property type="molecule type" value="Genomic_DNA"/>
</dbReference>
<name>A0A1Q2KWP5_9BACL</name>
<sequence length="147" mass="16057">MKKAMLLFISLFFLSVPAVSALEWANFFVVWDGNIYEITEEEIPSSKIGERIGEVTSQANDMTGDFFGNASNYFPTGTDYFTIDGFSANTAIAVETEEGKWIRAVYAHEAPISWLPVRWSTLSGKLLAGIAVCIAGALVYAVAVSKN</sequence>
<keyword evidence="1" id="KW-0472">Membrane</keyword>
<feature type="chain" id="PRO_5010315660" evidence="2">
    <location>
        <begin position="22"/>
        <end position="147"/>
    </location>
</feature>
<dbReference type="Proteomes" id="UP000188184">
    <property type="component" value="Chromosome"/>
</dbReference>
<evidence type="ECO:0000313" key="4">
    <source>
        <dbReference type="Proteomes" id="UP000188184"/>
    </source>
</evidence>
<dbReference type="KEGG" id="pmar:B0X71_05525"/>
<gene>
    <name evidence="3" type="ORF">B0X71_05525</name>
</gene>
<feature type="signal peptide" evidence="2">
    <location>
        <begin position="1"/>
        <end position="21"/>
    </location>
</feature>
<evidence type="ECO:0000256" key="2">
    <source>
        <dbReference type="SAM" id="SignalP"/>
    </source>
</evidence>
<keyword evidence="1" id="KW-1133">Transmembrane helix</keyword>